<dbReference type="KEGG" id="beq:BEWA_040540"/>
<dbReference type="AlphaFoldDB" id="L1LF84"/>
<dbReference type="EMBL" id="ACOU01000002">
    <property type="protein sequence ID" value="EKX74016.1"/>
    <property type="molecule type" value="Genomic_DNA"/>
</dbReference>
<dbReference type="RefSeq" id="XP_004833468.1">
    <property type="nucleotide sequence ID" value="XM_004833411.1"/>
</dbReference>
<comment type="caution">
    <text evidence="1">The sequence shown here is derived from an EMBL/GenBank/DDBJ whole genome shotgun (WGS) entry which is preliminary data.</text>
</comment>
<dbReference type="GeneID" id="15807464"/>
<dbReference type="VEuPathDB" id="PiroplasmaDB:BEWA_040540"/>
<evidence type="ECO:0000313" key="1">
    <source>
        <dbReference type="EMBL" id="EKX74016.1"/>
    </source>
</evidence>
<protein>
    <submittedName>
        <fullName evidence="1">Uncharacterized protein</fullName>
    </submittedName>
</protein>
<evidence type="ECO:0000313" key="2">
    <source>
        <dbReference type="Proteomes" id="UP000031512"/>
    </source>
</evidence>
<dbReference type="Proteomes" id="UP000031512">
    <property type="component" value="Unassembled WGS sequence"/>
</dbReference>
<name>L1LF84_THEEQ</name>
<sequence>MSSQELVVKLASLKSIIQRNDPKFTSIQNWNQEESGLSQITTQDTLSNYIIGNSFQRDVDNNITKSQDTQFERRTSARIKEKRARSVEQIIIPRTKAAESKRVVPTKKVKQDKKAGRQNQVALEKSQQQLSRIRPVVKNLFSDANNSEEVKDMELDLRIRAYLSVMKIESLTELLDNEFSEYKERSGLSNYGYVGKDQIIDEIMRFLNRRAIDLYFSLKSDTFYNRQR</sequence>
<accession>L1LF84</accession>
<proteinExistence type="predicted"/>
<organism evidence="1 2">
    <name type="scientific">Theileria equi strain WA</name>
    <dbReference type="NCBI Taxonomy" id="1537102"/>
    <lineage>
        <taxon>Eukaryota</taxon>
        <taxon>Sar</taxon>
        <taxon>Alveolata</taxon>
        <taxon>Apicomplexa</taxon>
        <taxon>Aconoidasida</taxon>
        <taxon>Piroplasmida</taxon>
        <taxon>Theileriidae</taxon>
        <taxon>Theileria</taxon>
    </lineage>
</organism>
<keyword evidence="2" id="KW-1185">Reference proteome</keyword>
<reference evidence="1 2" key="1">
    <citation type="journal article" date="2012" name="BMC Genomics">
        <title>Comparative genomic analysis and phylogenetic position of Theileria equi.</title>
        <authorList>
            <person name="Kappmeyer L.S."/>
            <person name="Thiagarajan M."/>
            <person name="Herndon D.R."/>
            <person name="Ramsay J.D."/>
            <person name="Caler E."/>
            <person name="Djikeng A."/>
            <person name="Gillespie J.J."/>
            <person name="Lau A.O."/>
            <person name="Roalson E.H."/>
            <person name="Silva J.C."/>
            <person name="Silva M.G."/>
            <person name="Suarez C.E."/>
            <person name="Ueti M.W."/>
            <person name="Nene V.M."/>
            <person name="Mealey R.H."/>
            <person name="Knowles D.P."/>
            <person name="Brayton K.A."/>
        </authorList>
    </citation>
    <scope>NUCLEOTIDE SEQUENCE [LARGE SCALE GENOMIC DNA]</scope>
    <source>
        <strain evidence="1 2">WA</strain>
    </source>
</reference>
<gene>
    <name evidence="1" type="ORF">BEWA_040540</name>
</gene>